<gene>
    <name evidence="1" type="ORF">N5I07_24705</name>
</gene>
<dbReference type="RefSeq" id="WP_279982467.1">
    <property type="nucleotide sequence ID" value="NZ_JAOCFT010000010.1"/>
</dbReference>
<accession>A0AA42VHF0</accession>
<sequence>LDFVVTYGLHCFAKDEEGIDSAALEYFDGRESRPFSFERYELSKQLPDLISELDKKQITEIGGGGEKYRIVEILNPETKEVSEYKIGFCCFRENRLLRLHVTTAFIEKREKPGVGKHATTSIFRIGNQLMASKRNAFGIPKEAKNKRQKV</sequence>
<reference evidence="1" key="1">
    <citation type="submission" date="2022-09" db="EMBL/GenBank/DDBJ databases">
        <title>Intensive care unit water sources are persistently colonized with multi-drug resistant bacteria and are the site of extensive horizontal gene transfer of antibiotic resistance genes.</title>
        <authorList>
            <person name="Diorio-Toth L."/>
        </authorList>
    </citation>
    <scope>NUCLEOTIDE SEQUENCE</scope>
    <source>
        <strain evidence="1">GD03796</strain>
    </source>
</reference>
<dbReference type="AlphaFoldDB" id="A0AA42VHF0"/>
<evidence type="ECO:0000313" key="1">
    <source>
        <dbReference type="EMBL" id="MDH1900684.1"/>
    </source>
</evidence>
<organism evidence="1 2">
    <name type="scientific">Aeromonas caviae</name>
    <name type="common">Aeromonas punctata</name>
    <dbReference type="NCBI Taxonomy" id="648"/>
    <lineage>
        <taxon>Bacteria</taxon>
        <taxon>Pseudomonadati</taxon>
        <taxon>Pseudomonadota</taxon>
        <taxon>Gammaproteobacteria</taxon>
        <taxon>Aeromonadales</taxon>
        <taxon>Aeromonadaceae</taxon>
        <taxon>Aeromonas</taxon>
    </lineage>
</organism>
<protein>
    <submittedName>
        <fullName evidence="1">Uncharacterized protein</fullName>
    </submittedName>
</protein>
<dbReference type="Proteomes" id="UP001160758">
    <property type="component" value="Unassembled WGS sequence"/>
</dbReference>
<comment type="caution">
    <text evidence="1">The sequence shown here is derived from an EMBL/GenBank/DDBJ whole genome shotgun (WGS) entry which is preliminary data.</text>
</comment>
<proteinExistence type="predicted"/>
<name>A0AA42VHF0_AERCA</name>
<feature type="non-terminal residue" evidence="1">
    <location>
        <position position="1"/>
    </location>
</feature>
<dbReference type="EMBL" id="JAOCFT010000010">
    <property type="protein sequence ID" value="MDH1900684.1"/>
    <property type="molecule type" value="Genomic_DNA"/>
</dbReference>
<evidence type="ECO:0000313" key="2">
    <source>
        <dbReference type="Proteomes" id="UP001160758"/>
    </source>
</evidence>